<dbReference type="InterPro" id="IPR000253">
    <property type="entry name" value="FHA_dom"/>
</dbReference>
<proteinExistence type="predicted"/>
<dbReference type="SUPFAM" id="SSF49879">
    <property type="entry name" value="SMAD/FHA domain"/>
    <property type="match status" value="1"/>
</dbReference>
<keyword evidence="5" id="KW-1185">Reference proteome</keyword>
<evidence type="ECO:0000256" key="1">
    <source>
        <dbReference type="SAM" id="MobiDB-lite"/>
    </source>
</evidence>
<evidence type="ECO:0000259" key="2">
    <source>
        <dbReference type="PROSITE" id="PS50006"/>
    </source>
</evidence>
<dbReference type="PROSITE" id="PS50174">
    <property type="entry name" value="G_PATCH"/>
    <property type="match status" value="1"/>
</dbReference>
<dbReference type="PANTHER" id="PTHR23106">
    <property type="entry name" value="ANGIOGENIC FACTOR WITH G PATCH AND FHA DOMAINS 1"/>
    <property type="match status" value="1"/>
</dbReference>
<evidence type="ECO:0000259" key="3">
    <source>
        <dbReference type="PROSITE" id="PS50174"/>
    </source>
</evidence>
<dbReference type="SMART" id="SM00443">
    <property type="entry name" value="G_patch"/>
    <property type="match status" value="1"/>
</dbReference>
<dbReference type="InterPro" id="IPR008984">
    <property type="entry name" value="SMAD_FHA_dom_sf"/>
</dbReference>
<feature type="compositionally biased region" description="Polar residues" evidence="1">
    <location>
        <begin position="354"/>
        <end position="377"/>
    </location>
</feature>
<feature type="region of interest" description="Disordered" evidence="1">
    <location>
        <begin position="346"/>
        <end position="397"/>
    </location>
</feature>
<dbReference type="InterPro" id="IPR053027">
    <property type="entry name" value="AGGF1"/>
</dbReference>
<feature type="domain" description="G-patch" evidence="3">
    <location>
        <begin position="322"/>
        <end position="368"/>
    </location>
</feature>
<comment type="caution">
    <text evidence="4">The sequence shown here is derived from an EMBL/GenBank/DDBJ whole genome shotgun (WGS) entry which is preliminary data.</text>
</comment>
<dbReference type="Pfam" id="PF00498">
    <property type="entry name" value="FHA"/>
    <property type="match status" value="1"/>
</dbReference>
<dbReference type="InterPro" id="IPR000467">
    <property type="entry name" value="G_patch_dom"/>
</dbReference>
<dbReference type="EMBL" id="BAABUJ010000015">
    <property type="protein sequence ID" value="GAA5800307.1"/>
    <property type="molecule type" value="Genomic_DNA"/>
</dbReference>
<feature type="compositionally biased region" description="Basic and acidic residues" evidence="1">
    <location>
        <begin position="378"/>
        <end position="397"/>
    </location>
</feature>
<sequence>MPNDQDFSSELDDYLTKSNQEQTTTWIRDEETGIYVDHSKQVVMYTQQDGTWACGDYTQFYPNRYIYDTQTQAWLDTITHEYSFYDDATHTYVPLTDAYWQGHPQGTGSIRLVVQSSPFFKQGQVVLIDENGITIGRDRSWDSRLRLPEMIVSKYHAMIYRDKQEKLFYMIDNGSQHGTFVNEKRLSEPKQASLPYELRNKDIVRIGSTSLQVHLHSMGWPCQGCLASELIETTLGKKEKQKQQQKVTVDLEESRREWIKNQKKMYQEDLDASNMYIDRARIRRTFTKPEKFIAEEEEEYDTPRPAVVVNAAAAAVSYHTPVSGIGNKMLQKLGWQEGQSLGKYGDGILEPIRPSTQTSRTGLGTSASTSQPDANMNESKKEKQWRLAQERYKNNFT</sequence>
<accession>A0ABP9XZX0</accession>
<evidence type="ECO:0000313" key="5">
    <source>
        <dbReference type="Proteomes" id="UP001476247"/>
    </source>
</evidence>
<dbReference type="PROSITE" id="PS50006">
    <property type="entry name" value="FHA_DOMAIN"/>
    <property type="match status" value="1"/>
</dbReference>
<organism evidence="4 5">
    <name type="scientific">Helicostylum pulchrum</name>
    <dbReference type="NCBI Taxonomy" id="562976"/>
    <lineage>
        <taxon>Eukaryota</taxon>
        <taxon>Fungi</taxon>
        <taxon>Fungi incertae sedis</taxon>
        <taxon>Mucoromycota</taxon>
        <taxon>Mucoromycotina</taxon>
        <taxon>Mucoromycetes</taxon>
        <taxon>Mucorales</taxon>
        <taxon>Mucorineae</taxon>
        <taxon>Mucoraceae</taxon>
        <taxon>Helicostylum</taxon>
    </lineage>
</organism>
<dbReference type="Gene3D" id="2.60.200.20">
    <property type="match status" value="1"/>
</dbReference>
<protein>
    <submittedName>
        <fullName evidence="4">Uncharacterized protein</fullName>
    </submittedName>
</protein>
<gene>
    <name evidence="4" type="ORF">HPULCUR_005733</name>
</gene>
<dbReference type="Pfam" id="PF01585">
    <property type="entry name" value="G-patch"/>
    <property type="match status" value="1"/>
</dbReference>
<dbReference type="PANTHER" id="PTHR23106:SF24">
    <property type="entry name" value="ANGIOGENIC FACTOR WITH G PATCH AND FHA DOMAINS 1"/>
    <property type="match status" value="1"/>
</dbReference>
<dbReference type="SMART" id="SM00240">
    <property type="entry name" value="FHA"/>
    <property type="match status" value="1"/>
</dbReference>
<name>A0ABP9XZX0_9FUNG</name>
<dbReference type="Proteomes" id="UP001476247">
    <property type="component" value="Unassembled WGS sequence"/>
</dbReference>
<evidence type="ECO:0000313" key="4">
    <source>
        <dbReference type="EMBL" id="GAA5800307.1"/>
    </source>
</evidence>
<feature type="domain" description="FHA" evidence="2">
    <location>
        <begin position="133"/>
        <end position="186"/>
    </location>
</feature>
<reference evidence="4 5" key="1">
    <citation type="submission" date="2024-04" db="EMBL/GenBank/DDBJ databases">
        <title>genome sequences of Mucor flavus KT1a and Helicostylum pulchrum KT1b strains isolation_sourced from the surface of a dry-aged beef.</title>
        <authorList>
            <person name="Toyotome T."/>
            <person name="Hosono M."/>
            <person name="Torimaru M."/>
            <person name="Fukuda K."/>
            <person name="Mikami N."/>
        </authorList>
    </citation>
    <scope>NUCLEOTIDE SEQUENCE [LARGE SCALE GENOMIC DNA]</scope>
    <source>
        <strain evidence="4 5">KT1b</strain>
    </source>
</reference>